<dbReference type="OrthoDB" id="982493at2"/>
<keyword evidence="1" id="KW-0812">Transmembrane</keyword>
<reference evidence="2 3" key="1">
    <citation type="submission" date="2013-09" db="EMBL/GenBank/DDBJ databases">
        <authorList>
            <person name="Zeng Z."/>
            <person name="Chen C."/>
        </authorList>
    </citation>
    <scope>NUCLEOTIDE SEQUENCE [LARGE SCALE GENOMIC DNA]</scope>
    <source>
        <strain evidence="2 3">WB 4.1-42</strain>
    </source>
</reference>
<dbReference type="RefSeq" id="WP_026990486.1">
    <property type="nucleotide sequence ID" value="NZ_AUGP01000017.1"/>
</dbReference>
<evidence type="ECO:0000313" key="2">
    <source>
        <dbReference type="EMBL" id="KGO94231.1"/>
    </source>
</evidence>
<dbReference type="eggNOG" id="ENOG5032VBG">
    <property type="taxonomic scope" value="Bacteria"/>
</dbReference>
<dbReference type="NCBIfam" id="TIGR04127">
    <property type="entry name" value="flavo_near_exo"/>
    <property type="match status" value="1"/>
</dbReference>
<comment type="caution">
    <text evidence="2">The sequence shown here is derived from an EMBL/GenBank/DDBJ whole genome shotgun (WGS) entry which is preliminary data.</text>
</comment>
<dbReference type="InterPro" id="IPR026414">
    <property type="entry name" value="ExosoTase_F-assoc_memb"/>
</dbReference>
<accession>A0A0A2MRP2</accession>
<protein>
    <recommendedName>
        <fullName evidence="4">Exosortase</fullName>
    </recommendedName>
</protein>
<proteinExistence type="predicted"/>
<dbReference type="Proteomes" id="UP000030111">
    <property type="component" value="Unassembled WGS sequence"/>
</dbReference>
<feature type="transmembrane region" description="Helical" evidence="1">
    <location>
        <begin position="116"/>
        <end position="136"/>
    </location>
</feature>
<evidence type="ECO:0000256" key="1">
    <source>
        <dbReference type="SAM" id="Phobius"/>
    </source>
</evidence>
<dbReference type="EMBL" id="JRLY01000002">
    <property type="protein sequence ID" value="KGO94231.1"/>
    <property type="molecule type" value="Genomic_DNA"/>
</dbReference>
<keyword evidence="1" id="KW-1133">Transmembrane helix</keyword>
<evidence type="ECO:0000313" key="3">
    <source>
        <dbReference type="Proteomes" id="UP000030111"/>
    </source>
</evidence>
<gene>
    <name evidence="2" type="ORF">Q766_04715</name>
</gene>
<dbReference type="STRING" id="1121898.GCA_000422725_01618"/>
<name>A0A0A2MRP2_9FLAO</name>
<feature type="transmembrane region" description="Helical" evidence="1">
    <location>
        <begin position="53"/>
        <end position="75"/>
    </location>
</feature>
<keyword evidence="3" id="KW-1185">Reference proteome</keyword>
<evidence type="ECO:0008006" key="4">
    <source>
        <dbReference type="Google" id="ProtNLM"/>
    </source>
</evidence>
<sequence length="141" mass="16505">MQKVNIKSALAITVLLVLLVSVRIFEQKLFYDPLLNFFKFGGKVIPKYNGLKLFLGLTFRYVLNTALSLGIIWFCFKDKSVLKLTTLLYVIFFVVLIGIFFVLLNTSNPSLMLLFYIRRFIIQPLFLILFVPAFYYQKRVK</sequence>
<dbReference type="AlphaFoldDB" id="A0A0A2MRP2"/>
<feature type="transmembrane region" description="Helical" evidence="1">
    <location>
        <begin position="87"/>
        <end position="104"/>
    </location>
</feature>
<organism evidence="2 3">
    <name type="scientific">Flavobacterium subsaxonicum WB 4.1-42 = DSM 21790</name>
    <dbReference type="NCBI Taxonomy" id="1121898"/>
    <lineage>
        <taxon>Bacteria</taxon>
        <taxon>Pseudomonadati</taxon>
        <taxon>Bacteroidota</taxon>
        <taxon>Flavobacteriia</taxon>
        <taxon>Flavobacteriales</taxon>
        <taxon>Flavobacteriaceae</taxon>
        <taxon>Flavobacterium</taxon>
    </lineage>
</organism>
<keyword evidence="1" id="KW-0472">Membrane</keyword>